<dbReference type="InterPro" id="IPR036250">
    <property type="entry name" value="AcylCo_DH-like_C"/>
</dbReference>
<dbReference type="EMBL" id="BAAAZH010000020">
    <property type="protein sequence ID" value="GAA4121709.1"/>
    <property type="molecule type" value="Genomic_DNA"/>
</dbReference>
<sequence>MREGTAVSPHASDVFAKIAERAEEIAALGPVNEALGRLDDQAAKILRDVGVIKMLQPAAYGGYESHPREWAEATMAVAAQDGATGWICGIVGVHPWEMAFADPRVQEEIWGEDHEVWVGSPYAPMGVLKPVDGGYEFSGRWQFSSGTDHCDWLFLGALMGDKDGVPLLDPPQLIHVLLPRSDYTIVEDSWDVVGLKGTGSKDIIVEKAFIPDYRTITYTSLVDGSAWRDRGLTNPTYQMPFSAIFPLGITSAVIGMAEGALAHHLAYQKGRVQITGRKVKDDPYVMYAVADAAAEIHASRVTLLDGVSQMYDAVAAGKEYEFGERSLSRRNQVAAAWRAVRAVDEIVARSGGNGMRMDHPLQRFWRDVHMGLTHAIHVPGLVYHASSLSMIDVEAPGYMRPMI</sequence>
<dbReference type="Gene3D" id="1.20.140.10">
    <property type="entry name" value="Butyryl-CoA Dehydrogenase, subunit A, domain 3"/>
    <property type="match status" value="1"/>
</dbReference>
<protein>
    <submittedName>
        <fullName evidence="3">Acyl-CoA dehydrogenase family protein</fullName>
    </submittedName>
</protein>
<comment type="caution">
    <text evidence="3">The sequence shown here is derived from an EMBL/GenBank/DDBJ whole genome shotgun (WGS) entry which is preliminary data.</text>
</comment>
<dbReference type="InterPro" id="IPR009100">
    <property type="entry name" value="AcylCoA_DH/oxidase_NM_dom_sf"/>
</dbReference>
<name>A0ABP7XMJ0_9ACTN</name>
<dbReference type="InterPro" id="IPR046373">
    <property type="entry name" value="Acyl-CoA_Oxase/DH_mid-dom_sf"/>
</dbReference>
<gene>
    <name evidence="3" type="ORF">GCM10022215_26880</name>
</gene>
<dbReference type="InterPro" id="IPR037069">
    <property type="entry name" value="AcylCoA_DH/ox_N_sf"/>
</dbReference>
<reference evidence="4" key="1">
    <citation type="journal article" date="2019" name="Int. J. Syst. Evol. Microbiol.">
        <title>The Global Catalogue of Microorganisms (GCM) 10K type strain sequencing project: providing services to taxonomists for standard genome sequencing and annotation.</title>
        <authorList>
            <consortium name="The Broad Institute Genomics Platform"/>
            <consortium name="The Broad Institute Genome Sequencing Center for Infectious Disease"/>
            <person name="Wu L."/>
            <person name="Ma J."/>
        </authorList>
    </citation>
    <scope>NUCLEOTIDE SEQUENCE [LARGE SCALE GENOMIC DNA]</scope>
    <source>
        <strain evidence="4">JCM 16703</strain>
    </source>
</reference>
<feature type="domain" description="Acyl-CoA dehydrogenase C-terminal" evidence="2">
    <location>
        <begin position="248"/>
        <end position="378"/>
    </location>
</feature>
<accession>A0ABP7XMJ0</accession>
<keyword evidence="1" id="KW-0560">Oxidoreductase</keyword>
<dbReference type="SUPFAM" id="SSF47203">
    <property type="entry name" value="Acyl-CoA dehydrogenase C-terminal domain-like"/>
    <property type="match status" value="1"/>
</dbReference>
<dbReference type="SUPFAM" id="SSF56645">
    <property type="entry name" value="Acyl-CoA dehydrogenase NM domain-like"/>
    <property type="match status" value="1"/>
</dbReference>
<dbReference type="InterPro" id="IPR050741">
    <property type="entry name" value="Acyl-CoA_dehydrogenase"/>
</dbReference>
<dbReference type="Pfam" id="PF08028">
    <property type="entry name" value="Acyl-CoA_dh_2"/>
    <property type="match status" value="1"/>
</dbReference>
<evidence type="ECO:0000313" key="3">
    <source>
        <dbReference type="EMBL" id="GAA4121709.1"/>
    </source>
</evidence>
<organism evidence="3 4">
    <name type="scientific">Nocardioides fonticola</name>
    <dbReference type="NCBI Taxonomy" id="450363"/>
    <lineage>
        <taxon>Bacteria</taxon>
        <taxon>Bacillati</taxon>
        <taxon>Actinomycetota</taxon>
        <taxon>Actinomycetes</taxon>
        <taxon>Propionibacteriales</taxon>
        <taxon>Nocardioidaceae</taxon>
        <taxon>Nocardioides</taxon>
    </lineage>
</organism>
<proteinExistence type="predicted"/>
<keyword evidence="4" id="KW-1185">Reference proteome</keyword>
<dbReference type="Gene3D" id="2.40.110.10">
    <property type="entry name" value="Butyryl-CoA Dehydrogenase, subunit A, domain 2"/>
    <property type="match status" value="1"/>
</dbReference>
<dbReference type="Proteomes" id="UP001501495">
    <property type="component" value="Unassembled WGS sequence"/>
</dbReference>
<dbReference type="PIRSF" id="PIRSF016578">
    <property type="entry name" value="HsaA"/>
    <property type="match status" value="1"/>
</dbReference>
<evidence type="ECO:0000256" key="1">
    <source>
        <dbReference type="ARBA" id="ARBA00023002"/>
    </source>
</evidence>
<dbReference type="InterPro" id="IPR013107">
    <property type="entry name" value="Acyl-CoA_DH_C"/>
</dbReference>
<evidence type="ECO:0000259" key="2">
    <source>
        <dbReference type="Pfam" id="PF08028"/>
    </source>
</evidence>
<evidence type="ECO:0000313" key="4">
    <source>
        <dbReference type="Proteomes" id="UP001501495"/>
    </source>
</evidence>
<dbReference type="PANTHER" id="PTHR48083:SF19">
    <property type="entry name" value="FLAVIN-DEPENDENT MONOOXYGENASE, OXYGENASE SUBUNIT HSAA"/>
    <property type="match status" value="1"/>
</dbReference>
<dbReference type="PANTHER" id="PTHR48083">
    <property type="entry name" value="MEDIUM-CHAIN SPECIFIC ACYL-COA DEHYDROGENASE, MITOCHONDRIAL-RELATED"/>
    <property type="match status" value="1"/>
</dbReference>
<dbReference type="Gene3D" id="1.10.540.10">
    <property type="entry name" value="Acyl-CoA dehydrogenase/oxidase, N-terminal domain"/>
    <property type="match status" value="1"/>
</dbReference>